<feature type="signal peptide" evidence="2">
    <location>
        <begin position="1"/>
        <end position="23"/>
    </location>
</feature>
<keyword evidence="4" id="KW-1185">Reference proteome</keyword>
<sequence>TVNPVRSSVVHVVVLVLQGSLVSAPVLRPDLVLNVHFSKVLCFPSTLHRRVIRNRRNISWYKQHSDFWNWYKYFTDNGNQEAVQEMDRIYLSYLQNKNRAEVRRSYMASLRHLAEIYKSCANSDDPNCVASYTSRSKPEPRRVAPIKTCDPTKDSYCLYAALVQGRSPYLPLVLPATTPNPAPVKSGYYHYALPAGPFLSKGAGNRAIAPLKPASDPKKDPNLVQKASSGFYLQYPHCDLLWDPHCAYATYAPNPPFPAGPGSCNLLPEDGCNPLTANRFATPPEAYNNEETDEAAAIRTDPPAAEQHTDPYAMYRHTSASASLPAIDLYQYPSSSPSYEEPAQPLGPPGKTKEGYDCFIGYDHECYPSTLSDPQSGARPCIPQTAEPHLNVGGTRHGVLEPANPHCDPEYDPDCCLCHYEPEQTQVQPKHHAKKDHNQEAAETEQQPEHQEQEYEAEPSQSGQEEPHMSDQLLPQSVPSLQDILRGYGDHYPDKK</sequence>
<dbReference type="Proteomes" id="UP000261600">
    <property type="component" value="Unplaced"/>
</dbReference>
<reference evidence="3" key="2">
    <citation type="submission" date="2025-09" db="UniProtKB">
        <authorList>
            <consortium name="Ensembl"/>
        </authorList>
    </citation>
    <scope>IDENTIFICATION</scope>
</reference>
<reference evidence="3" key="1">
    <citation type="submission" date="2025-08" db="UniProtKB">
        <authorList>
            <consortium name="Ensembl"/>
        </authorList>
    </citation>
    <scope>IDENTIFICATION</scope>
</reference>
<accession>A0A3Q3JJS5</accession>
<proteinExistence type="predicted"/>
<feature type="region of interest" description="Disordered" evidence="1">
    <location>
        <begin position="333"/>
        <end position="352"/>
    </location>
</feature>
<name>A0A3Q3JJS5_MONAL</name>
<evidence type="ECO:0000313" key="4">
    <source>
        <dbReference type="Proteomes" id="UP000261600"/>
    </source>
</evidence>
<dbReference type="Ensembl" id="ENSMALT00000017311.1">
    <property type="protein sequence ID" value="ENSMALP00000016975.1"/>
    <property type="gene ID" value="ENSMALG00000011868.1"/>
</dbReference>
<dbReference type="AlphaFoldDB" id="A0A3Q3JJS5"/>
<organism evidence="3 4">
    <name type="scientific">Monopterus albus</name>
    <name type="common">Swamp eel</name>
    <dbReference type="NCBI Taxonomy" id="43700"/>
    <lineage>
        <taxon>Eukaryota</taxon>
        <taxon>Metazoa</taxon>
        <taxon>Chordata</taxon>
        <taxon>Craniata</taxon>
        <taxon>Vertebrata</taxon>
        <taxon>Euteleostomi</taxon>
        <taxon>Actinopterygii</taxon>
        <taxon>Neopterygii</taxon>
        <taxon>Teleostei</taxon>
        <taxon>Neoteleostei</taxon>
        <taxon>Acanthomorphata</taxon>
        <taxon>Anabantaria</taxon>
        <taxon>Synbranchiformes</taxon>
        <taxon>Synbranchidae</taxon>
        <taxon>Monopterus</taxon>
    </lineage>
</organism>
<evidence type="ECO:0000256" key="2">
    <source>
        <dbReference type="SAM" id="SignalP"/>
    </source>
</evidence>
<feature type="region of interest" description="Disordered" evidence="1">
    <location>
        <begin position="427"/>
        <end position="496"/>
    </location>
</feature>
<feature type="chain" id="PRO_5018714529" evidence="2">
    <location>
        <begin position="24"/>
        <end position="496"/>
    </location>
</feature>
<feature type="compositionally biased region" description="Low complexity" evidence="1">
    <location>
        <begin position="333"/>
        <end position="344"/>
    </location>
</feature>
<protein>
    <submittedName>
        <fullName evidence="3">Uncharacterized protein</fullName>
    </submittedName>
</protein>
<evidence type="ECO:0000256" key="1">
    <source>
        <dbReference type="SAM" id="MobiDB-lite"/>
    </source>
</evidence>
<keyword evidence="2" id="KW-0732">Signal</keyword>
<evidence type="ECO:0000313" key="3">
    <source>
        <dbReference type="Ensembl" id="ENSMALP00000016975.1"/>
    </source>
</evidence>
<dbReference type="STRING" id="43700.ENSMALP00000016975"/>